<gene>
    <name evidence="2" type="ORF">DF223_13330</name>
</gene>
<dbReference type="NCBIfam" id="TIGR00278">
    <property type="entry name" value="membrane protein insertion efficiency factor YidD"/>
    <property type="match status" value="1"/>
</dbReference>
<dbReference type="PANTHER" id="PTHR33383">
    <property type="entry name" value="MEMBRANE PROTEIN INSERTION EFFICIENCY FACTOR-RELATED"/>
    <property type="match status" value="1"/>
</dbReference>
<evidence type="ECO:0000313" key="2">
    <source>
        <dbReference type="EMBL" id="PWC06014.1"/>
    </source>
</evidence>
<sequence>MTGVAVNESGVSGLAHGILLLPRNTAVAALIAYRTVISPLYGEVCRYYPSCSAYAMHAIQQHGVTVGSGLAALRIARCHPWAAGGVDDAPLKKNFRYSVTPRGFVVTASHRKG</sequence>
<protein>
    <recommendedName>
        <fullName evidence="1">Putative membrane protein insertion efficiency factor</fullName>
    </recommendedName>
</protein>
<dbReference type="PANTHER" id="PTHR33383:SF1">
    <property type="entry name" value="MEMBRANE PROTEIN INSERTION EFFICIENCY FACTOR-RELATED"/>
    <property type="match status" value="1"/>
</dbReference>
<comment type="caution">
    <text evidence="2">The sequence shown here is derived from an EMBL/GenBank/DDBJ whole genome shotgun (WGS) entry which is preliminary data.</text>
</comment>
<dbReference type="SMART" id="SM01234">
    <property type="entry name" value="Haemolytic"/>
    <property type="match status" value="1"/>
</dbReference>
<dbReference type="Pfam" id="PF01809">
    <property type="entry name" value="YidD"/>
    <property type="match status" value="1"/>
</dbReference>
<comment type="function">
    <text evidence="1">Could be involved in insertion of integral membrane proteins into the membrane.</text>
</comment>
<dbReference type="EMBL" id="QEFB01000017">
    <property type="protein sequence ID" value="PWC06014.1"/>
    <property type="molecule type" value="Genomic_DNA"/>
</dbReference>
<comment type="similarity">
    <text evidence="1">Belongs to the UPF0161 family.</text>
</comment>
<evidence type="ECO:0000313" key="3">
    <source>
        <dbReference type="Proteomes" id="UP000244962"/>
    </source>
</evidence>
<dbReference type="AlphaFoldDB" id="A0A2U1TAW3"/>
<dbReference type="Proteomes" id="UP000244962">
    <property type="component" value="Unassembled WGS sequence"/>
</dbReference>
<keyword evidence="1" id="KW-0472">Membrane</keyword>
<keyword evidence="1" id="KW-1003">Cell membrane</keyword>
<dbReference type="InterPro" id="IPR002696">
    <property type="entry name" value="Membr_insert_effic_factor_YidD"/>
</dbReference>
<keyword evidence="3" id="KW-1185">Reference proteome</keyword>
<proteinExistence type="inferred from homology"/>
<evidence type="ECO:0000256" key="1">
    <source>
        <dbReference type="HAMAP-Rule" id="MF_00386"/>
    </source>
</evidence>
<dbReference type="HAMAP" id="MF_00386">
    <property type="entry name" value="UPF0161_YidD"/>
    <property type="match status" value="1"/>
</dbReference>
<reference evidence="3" key="1">
    <citation type="submission" date="2018-04" db="EMBL/GenBank/DDBJ databases">
        <authorList>
            <person name="Liu S."/>
            <person name="Wang Z."/>
            <person name="Li J."/>
        </authorList>
    </citation>
    <scope>NUCLEOTIDE SEQUENCE [LARGE SCALE GENOMIC DNA]</scope>
    <source>
        <strain evidence="3">622</strain>
    </source>
</reference>
<comment type="subcellular location">
    <subcellularLocation>
        <location evidence="1">Cell membrane</location>
        <topology evidence="1">Peripheral membrane protein</topology>
        <orientation evidence="1">Cytoplasmic side</orientation>
    </subcellularLocation>
</comment>
<accession>A0A2U1TAW3</accession>
<name>A0A2U1TAW3_9MICO</name>
<organism evidence="2 3">
    <name type="scientific">Mycetocola zhujimingii</name>
    <dbReference type="NCBI Taxonomy" id="2079792"/>
    <lineage>
        <taxon>Bacteria</taxon>
        <taxon>Bacillati</taxon>
        <taxon>Actinomycetota</taxon>
        <taxon>Actinomycetes</taxon>
        <taxon>Micrococcales</taxon>
        <taxon>Microbacteriaceae</taxon>
        <taxon>Mycetocola</taxon>
    </lineage>
</organism>
<dbReference type="RefSeq" id="WP_108963555.1">
    <property type="nucleotide sequence ID" value="NZ_QEFB01000017.1"/>
</dbReference>
<dbReference type="GO" id="GO:0005886">
    <property type="term" value="C:plasma membrane"/>
    <property type="evidence" value="ECO:0007669"/>
    <property type="project" value="UniProtKB-SubCell"/>
</dbReference>